<dbReference type="Gene3D" id="3.30.450.20">
    <property type="entry name" value="PAS domain"/>
    <property type="match status" value="1"/>
</dbReference>
<evidence type="ECO:0008006" key="17">
    <source>
        <dbReference type="Google" id="ProtNLM"/>
    </source>
</evidence>
<dbReference type="GO" id="GO:0006935">
    <property type="term" value="P:chemotaxis"/>
    <property type="evidence" value="ECO:0007669"/>
    <property type="project" value="UniProtKB-KW"/>
</dbReference>
<proteinExistence type="inferred from homology"/>
<dbReference type="OrthoDB" id="315417at2"/>
<feature type="transmembrane region" description="Helical" evidence="11">
    <location>
        <begin position="16"/>
        <end position="36"/>
    </location>
</feature>
<dbReference type="Pfam" id="PF02743">
    <property type="entry name" value="dCache_1"/>
    <property type="match status" value="1"/>
</dbReference>
<dbReference type="PANTHER" id="PTHR32089:SF112">
    <property type="entry name" value="LYSOZYME-LIKE PROTEIN-RELATED"/>
    <property type="match status" value="1"/>
</dbReference>
<evidence type="ECO:0000256" key="5">
    <source>
        <dbReference type="ARBA" id="ARBA00022692"/>
    </source>
</evidence>
<keyword evidence="5 11" id="KW-0812">Transmembrane</keyword>
<dbReference type="Pfam" id="PF00015">
    <property type="entry name" value="MCPsignal"/>
    <property type="match status" value="1"/>
</dbReference>
<feature type="transmembrane region" description="Helical" evidence="11">
    <location>
        <begin position="347"/>
        <end position="367"/>
    </location>
</feature>
<dbReference type="CDD" id="cd18774">
    <property type="entry name" value="PDC2_HK_sensor"/>
    <property type="match status" value="1"/>
</dbReference>
<dbReference type="SMART" id="SM00304">
    <property type="entry name" value="HAMP"/>
    <property type="match status" value="1"/>
</dbReference>
<dbReference type="Pfam" id="PF00672">
    <property type="entry name" value="HAMP"/>
    <property type="match status" value="1"/>
</dbReference>
<evidence type="ECO:0000259" key="12">
    <source>
        <dbReference type="PROSITE" id="PS50111"/>
    </source>
</evidence>
<gene>
    <name evidence="15" type="ORF">AUP44_15200</name>
</gene>
<evidence type="ECO:0000259" key="13">
    <source>
        <dbReference type="PROSITE" id="PS50192"/>
    </source>
</evidence>
<dbReference type="GO" id="GO:0005886">
    <property type="term" value="C:plasma membrane"/>
    <property type="evidence" value="ECO:0007669"/>
    <property type="project" value="UniProtKB-SubCell"/>
</dbReference>
<dbReference type="InterPro" id="IPR004089">
    <property type="entry name" value="MCPsignal_dom"/>
</dbReference>
<accession>A0A162JTX7</accession>
<reference evidence="15 16" key="1">
    <citation type="submission" date="2015-12" db="EMBL/GenBank/DDBJ databases">
        <title>Genome sequence of Tistrella mobilis MCCC 1A02139.</title>
        <authorList>
            <person name="Lu L."/>
            <person name="Lai Q."/>
            <person name="Shao Z."/>
            <person name="Qian P."/>
        </authorList>
    </citation>
    <scope>NUCLEOTIDE SEQUENCE [LARGE SCALE GENOMIC DNA]</scope>
    <source>
        <strain evidence="15 16">MCCC 1A02139</strain>
    </source>
</reference>
<dbReference type="EMBL" id="LPZR01000213">
    <property type="protein sequence ID" value="KYO49878.1"/>
    <property type="molecule type" value="Genomic_DNA"/>
</dbReference>
<keyword evidence="4" id="KW-0997">Cell inner membrane</keyword>
<dbReference type="GO" id="GO:0007165">
    <property type="term" value="P:signal transduction"/>
    <property type="evidence" value="ECO:0007669"/>
    <property type="project" value="UniProtKB-KW"/>
</dbReference>
<dbReference type="SUPFAM" id="SSF58104">
    <property type="entry name" value="Methyl-accepting chemotaxis protein (MCP) signaling domain"/>
    <property type="match status" value="1"/>
</dbReference>
<evidence type="ECO:0000256" key="3">
    <source>
        <dbReference type="ARBA" id="ARBA00022500"/>
    </source>
</evidence>
<evidence type="ECO:0000256" key="4">
    <source>
        <dbReference type="ARBA" id="ARBA00022519"/>
    </source>
</evidence>
<evidence type="ECO:0000256" key="7">
    <source>
        <dbReference type="ARBA" id="ARBA00023136"/>
    </source>
</evidence>
<sequence>MAAAARGLRIVHKIPGAIVAAVAITSIVLGVVAYLVSSRELVEASETKLEAITEGRKARLNDYLERVRSDVAVLADNSVLRQTLIDFTYAFELISLMDDKPDQILQKSYITDNPETDRALLNKAGDGTFFSDSHERYHPWLRAAARSKGYADLYLVDKNGWVVYSVEKNTDFAVKLDESDVGQTGLGRAVAAAQATTEPGQVSLIDFTYHPQANNEVSAFLAVPVFGDGGYVGAVVVRLSVKGVDEVMQSAQGLGETGETYLVGSDGYMRSNSRLSADTTVLERQVNTDAVAAALAGKSGSVRDIGPGGYPVLSAYEPLEFLGQRWAVIADVAEDEILAPVVDMRNMIAAVAVGLIVIVGSIGMLVARGVTRPLGRMTGAMKELSNGNLSIDIPDRDRSDEIGEMAASVQVFKDAMVESQRLAEAQRLDQEEKSKRAEELVRLTRSFDDRVSGVLRGVTAAATELDATARSMSSTADGARHQSDEVAHATAQATENVQTVAAAAEELSHSISEIGRQVHKSSTIAGRAVDEAERTNQTVYGLAAAAEKIGDVVRLITDIAEQTNLLALNATIEAARAGEAGKGFAVVASEVKSLANQTARATEEISTQIAAVRGETNQAIGAIEGIRKIIVEINDIATSIASAVEQQSAATQEIASNVQAAARGTEQVSRSVDDMRDAAQATGSASQQILSSAGELARQATDLDSEVRSFLEAVRAG</sequence>
<evidence type="ECO:0000259" key="14">
    <source>
        <dbReference type="PROSITE" id="PS50885"/>
    </source>
</evidence>
<comment type="subcellular location">
    <subcellularLocation>
        <location evidence="1">Cell inner membrane</location>
        <topology evidence="1">Multi-pass membrane protein</topology>
    </subcellularLocation>
</comment>
<dbReference type="Gene3D" id="1.10.287.950">
    <property type="entry name" value="Methyl-accepting chemotaxis protein"/>
    <property type="match status" value="1"/>
</dbReference>
<organism evidence="15 16">
    <name type="scientific">Tistrella mobilis</name>
    <dbReference type="NCBI Taxonomy" id="171437"/>
    <lineage>
        <taxon>Bacteria</taxon>
        <taxon>Pseudomonadati</taxon>
        <taxon>Pseudomonadota</taxon>
        <taxon>Alphaproteobacteria</taxon>
        <taxon>Geminicoccales</taxon>
        <taxon>Geminicoccaceae</taxon>
        <taxon>Tistrella</taxon>
    </lineage>
</organism>
<dbReference type="CDD" id="cd06225">
    <property type="entry name" value="HAMP"/>
    <property type="match status" value="1"/>
</dbReference>
<evidence type="ECO:0000313" key="16">
    <source>
        <dbReference type="Proteomes" id="UP000075787"/>
    </source>
</evidence>
<feature type="domain" description="T-SNARE coiled-coil homology" evidence="13">
    <location>
        <begin position="623"/>
        <end position="675"/>
    </location>
</feature>
<dbReference type="AlphaFoldDB" id="A0A162JTX7"/>
<dbReference type="InterPro" id="IPR000727">
    <property type="entry name" value="T_SNARE_dom"/>
</dbReference>
<feature type="domain" description="HAMP" evidence="14">
    <location>
        <begin position="368"/>
        <end position="421"/>
    </location>
</feature>
<evidence type="ECO:0000256" key="6">
    <source>
        <dbReference type="ARBA" id="ARBA00022989"/>
    </source>
</evidence>
<dbReference type="Gene3D" id="1.10.8.500">
    <property type="entry name" value="HAMP domain in histidine kinase"/>
    <property type="match status" value="1"/>
</dbReference>
<comment type="similarity">
    <text evidence="9">Belongs to the methyl-accepting chemotaxis (MCP) protein family.</text>
</comment>
<dbReference type="SMART" id="SM00283">
    <property type="entry name" value="MA"/>
    <property type="match status" value="1"/>
</dbReference>
<dbReference type="PRINTS" id="PR00260">
    <property type="entry name" value="CHEMTRNSDUCR"/>
</dbReference>
<dbReference type="RefSeq" id="WP_062769294.1">
    <property type="nucleotide sequence ID" value="NZ_CP121045.1"/>
</dbReference>
<dbReference type="InterPro" id="IPR033479">
    <property type="entry name" value="dCache_1"/>
</dbReference>
<evidence type="ECO:0000256" key="9">
    <source>
        <dbReference type="ARBA" id="ARBA00029447"/>
    </source>
</evidence>
<keyword evidence="7 11" id="KW-0472">Membrane</keyword>
<dbReference type="GeneID" id="97240465"/>
<keyword evidence="2" id="KW-1003">Cell membrane</keyword>
<evidence type="ECO:0000256" key="8">
    <source>
        <dbReference type="ARBA" id="ARBA00023224"/>
    </source>
</evidence>
<dbReference type="Proteomes" id="UP000075787">
    <property type="component" value="Unassembled WGS sequence"/>
</dbReference>
<feature type="domain" description="Methyl-accepting transducer" evidence="12">
    <location>
        <begin position="454"/>
        <end position="690"/>
    </location>
</feature>
<evidence type="ECO:0000256" key="10">
    <source>
        <dbReference type="PROSITE-ProRule" id="PRU00284"/>
    </source>
</evidence>
<dbReference type="InterPro" id="IPR004090">
    <property type="entry name" value="Chemotax_Me-accpt_rcpt"/>
</dbReference>
<comment type="caution">
    <text evidence="15">The sequence shown here is derived from an EMBL/GenBank/DDBJ whole genome shotgun (WGS) entry which is preliminary data.</text>
</comment>
<dbReference type="PROSITE" id="PS50885">
    <property type="entry name" value="HAMP"/>
    <property type="match status" value="1"/>
</dbReference>
<evidence type="ECO:0000313" key="15">
    <source>
        <dbReference type="EMBL" id="KYO49878.1"/>
    </source>
</evidence>
<keyword evidence="3" id="KW-0145">Chemotaxis</keyword>
<evidence type="ECO:0000256" key="1">
    <source>
        <dbReference type="ARBA" id="ARBA00004429"/>
    </source>
</evidence>
<keyword evidence="8 10" id="KW-0807">Transducer</keyword>
<name>A0A162JTX7_9PROT</name>
<evidence type="ECO:0000256" key="11">
    <source>
        <dbReference type="SAM" id="Phobius"/>
    </source>
</evidence>
<dbReference type="InterPro" id="IPR003660">
    <property type="entry name" value="HAMP_dom"/>
</dbReference>
<dbReference type="PROSITE" id="PS50111">
    <property type="entry name" value="CHEMOTAXIS_TRANSDUC_2"/>
    <property type="match status" value="1"/>
</dbReference>
<protein>
    <recommendedName>
        <fullName evidence="17">Methyl-accepting chemotaxis protein</fullName>
    </recommendedName>
</protein>
<keyword evidence="6 11" id="KW-1133">Transmembrane helix</keyword>
<dbReference type="GO" id="GO:0004888">
    <property type="term" value="F:transmembrane signaling receptor activity"/>
    <property type="evidence" value="ECO:0007669"/>
    <property type="project" value="InterPro"/>
</dbReference>
<dbReference type="PANTHER" id="PTHR32089">
    <property type="entry name" value="METHYL-ACCEPTING CHEMOTAXIS PROTEIN MCPB"/>
    <property type="match status" value="1"/>
</dbReference>
<dbReference type="PROSITE" id="PS50192">
    <property type="entry name" value="T_SNARE"/>
    <property type="match status" value="1"/>
</dbReference>
<evidence type="ECO:0000256" key="2">
    <source>
        <dbReference type="ARBA" id="ARBA00022475"/>
    </source>
</evidence>